<evidence type="ECO:0000313" key="3">
    <source>
        <dbReference type="EMBL" id="EJT80801.1"/>
    </source>
</evidence>
<feature type="compositionally biased region" description="Low complexity" evidence="1">
    <location>
        <begin position="364"/>
        <end position="373"/>
    </location>
</feature>
<evidence type="ECO:0000313" key="4">
    <source>
        <dbReference type="EnsemblFungi" id="EJT80801"/>
    </source>
</evidence>
<feature type="region of interest" description="Disordered" evidence="1">
    <location>
        <begin position="364"/>
        <end position="383"/>
    </location>
</feature>
<feature type="compositionally biased region" description="Low complexity" evidence="1">
    <location>
        <begin position="152"/>
        <end position="170"/>
    </location>
</feature>
<dbReference type="SUPFAM" id="SSF52113">
    <property type="entry name" value="BRCT domain"/>
    <property type="match status" value="1"/>
</dbReference>
<dbReference type="OrthoDB" id="427711at2759"/>
<evidence type="ECO:0000313" key="5">
    <source>
        <dbReference type="Proteomes" id="UP000006039"/>
    </source>
</evidence>
<dbReference type="Proteomes" id="UP000006039">
    <property type="component" value="Unassembled WGS sequence"/>
</dbReference>
<sequence>MPPGPDDDRPRPRPPQPQGSHRAAEPVYGCRFDPWNAVSLGHQRAETAGPLGWRDSRAAKLRSQFRAGHGGGEPISDTVGAGSRDFDDPRIGALVPDEVRARVATSVLGMLRGSTAKDGQQQLKRRRPGLVAPPRASSAAAVPRLPQPPSLSTSVSAPEPASSSASTERAAPQRISSNSSSKTVSDPFGYGVQSAPPSPSRARAATAEEALAAQRRAEDEACEQDMGRDRRGRPRGIFDGLVVYVNGSAHPHTSDHRLKRVLAENGARMTVHLGRRQVTHVILGHPASASPAAAVGAGRGLAGGKLEREILRTRGCGIKYVDVHWVLESVKAGRRLPEAGFSSLKIAPSGQQSVYGAFSRAATRPAPAAAVTTKGDTRTHNGS</sequence>
<dbReference type="EMBL" id="GL385395">
    <property type="protein sequence ID" value="EJT80801.1"/>
    <property type="molecule type" value="Genomic_DNA"/>
</dbReference>
<evidence type="ECO:0000259" key="2">
    <source>
        <dbReference type="PROSITE" id="PS50172"/>
    </source>
</evidence>
<dbReference type="GeneID" id="20341253"/>
<dbReference type="InterPro" id="IPR001357">
    <property type="entry name" value="BRCT_dom"/>
</dbReference>
<dbReference type="PROSITE" id="PS50172">
    <property type="entry name" value="BRCT"/>
    <property type="match status" value="1"/>
</dbReference>
<feature type="domain" description="BRCT" evidence="2">
    <location>
        <begin position="233"/>
        <end position="343"/>
    </location>
</feature>
<evidence type="ECO:0000256" key="1">
    <source>
        <dbReference type="SAM" id="MobiDB-lite"/>
    </source>
</evidence>
<feature type="region of interest" description="Disordered" evidence="1">
    <location>
        <begin position="112"/>
        <end position="233"/>
    </location>
</feature>
<feature type="compositionally biased region" description="Basic and acidic residues" evidence="1">
    <location>
        <begin position="215"/>
        <end position="229"/>
    </location>
</feature>
<feature type="compositionally biased region" description="Polar residues" evidence="1">
    <location>
        <begin position="174"/>
        <end position="184"/>
    </location>
</feature>
<dbReference type="InterPro" id="IPR036420">
    <property type="entry name" value="BRCT_dom_sf"/>
</dbReference>
<feature type="compositionally biased region" description="Low complexity" evidence="1">
    <location>
        <begin position="130"/>
        <end position="144"/>
    </location>
</feature>
<dbReference type="HOGENOM" id="CLU_054245_0_0_1"/>
<proteinExistence type="predicted"/>
<organism evidence="3">
    <name type="scientific">Gaeumannomyces tritici (strain R3-111a-1)</name>
    <name type="common">Wheat and barley take-all root rot fungus</name>
    <name type="synonym">Gaeumannomyces graminis var. tritici</name>
    <dbReference type="NCBI Taxonomy" id="644352"/>
    <lineage>
        <taxon>Eukaryota</taxon>
        <taxon>Fungi</taxon>
        <taxon>Dikarya</taxon>
        <taxon>Ascomycota</taxon>
        <taxon>Pezizomycotina</taxon>
        <taxon>Sordariomycetes</taxon>
        <taxon>Sordariomycetidae</taxon>
        <taxon>Magnaporthales</taxon>
        <taxon>Magnaporthaceae</taxon>
        <taxon>Gaeumannomyces</taxon>
    </lineage>
</organism>
<feature type="region of interest" description="Disordered" evidence="1">
    <location>
        <begin position="1"/>
        <end position="27"/>
    </location>
</feature>
<name>J3NHQ8_GAET3</name>
<protein>
    <recommendedName>
        <fullName evidence="2">BRCT domain-containing protein</fullName>
    </recommendedName>
</protein>
<dbReference type="eggNOG" id="ENOG502SKU0">
    <property type="taxonomic scope" value="Eukaryota"/>
</dbReference>
<gene>
    <name evidence="4" type="primary">20341253</name>
    <name evidence="3" type="ORF">GGTG_00795</name>
</gene>
<reference evidence="3" key="3">
    <citation type="submission" date="2010-09" db="EMBL/GenBank/DDBJ databases">
        <title>Annotation of Gaeumannomyces graminis var. tritici R3-111a-1.</title>
        <authorList>
            <consortium name="The Broad Institute Genome Sequencing Platform"/>
            <person name="Ma L.-J."/>
            <person name="Dead R."/>
            <person name="Young S.K."/>
            <person name="Zeng Q."/>
            <person name="Gargeya S."/>
            <person name="Fitzgerald M."/>
            <person name="Haas B."/>
            <person name="Abouelleil A."/>
            <person name="Alvarado L."/>
            <person name="Arachchi H.M."/>
            <person name="Berlin A."/>
            <person name="Brown A."/>
            <person name="Chapman S.B."/>
            <person name="Chen Z."/>
            <person name="Dunbar C."/>
            <person name="Freedman E."/>
            <person name="Gearin G."/>
            <person name="Gellesch M."/>
            <person name="Goldberg J."/>
            <person name="Griggs A."/>
            <person name="Gujja S."/>
            <person name="Heiman D."/>
            <person name="Howarth C."/>
            <person name="Larson L."/>
            <person name="Lui A."/>
            <person name="MacDonald P.J.P."/>
            <person name="Mehta T."/>
            <person name="Montmayeur A."/>
            <person name="Murphy C."/>
            <person name="Neiman D."/>
            <person name="Pearson M."/>
            <person name="Priest M."/>
            <person name="Roberts A."/>
            <person name="Saif S."/>
            <person name="Shea T."/>
            <person name="Shenoy N."/>
            <person name="Sisk P."/>
            <person name="Stolte C."/>
            <person name="Sykes S."/>
            <person name="Yandava C."/>
            <person name="Wortman J."/>
            <person name="Nusbaum C."/>
            <person name="Birren B."/>
        </authorList>
    </citation>
    <scope>NUCLEOTIDE SEQUENCE</scope>
    <source>
        <strain evidence="3">R3-111a-1</strain>
    </source>
</reference>
<dbReference type="Gene3D" id="3.40.50.10190">
    <property type="entry name" value="BRCT domain"/>
    <property type="match status" value="1"/>
</dbReference>
<dbReference type="RefSeq" id="XP_009216810.1">
    <property type="nucleotide sequence ID" value="XM_009218546.1"/>
</dbReference>
<reference evidence="5" key="1">
    <citation type="submission" date="2010-07" db="EMBL/GenBank/DDBJ databases">
        <title>The genome sequence of Gaeumannomyces graminis var. tritici strain R3-111a-1.</title>
        <authorList>
            <consortium name="The Broad Institute Genome Sequencing Platform"/>
            <person name="Ma L.-J."/>
            <person name="Dead R."/>
            <person name="Young S."/>
            <person name="Zeng Q."/>
            <person name="Koehrsen M."/>
            <person name="Alvarado L."/>
            <person name="Berlin A."/>
            <person name="Chapman S.B."/>
            <person name="Chen Z."/>
            <person name="Freedman E."/>
            <person name="Gellesch M."/>
            <person name="Goldberg J."/>
            <person name="Griggs A."/>
            <person name="Gujja S."/>
            <person name="Heilman E.R."/>
            <person name="Heiman D."/>
            <person name="Hepburn T."/>
            <person name="Howarth C."/>
            <person name="Jen D."/>
            <person name="Larson L."/>
            <person name="Mehta T."/>
            <person name="Neiman D."/>
            <person name="Pearson M."/>
            <person name="Roberts A."/>
            <person name="Saif S."/>
            <person name="Shea T."/>
            <person name="Shenoy N."/>
            <person name="Sisk P."/>
            <person name="Stolte C."/>
            <person name="Sykes S."/>
            <person name="Walk T."/>
            <person name="White J."/>
            <person name="Yandava C."/>
            <person name="Haas B."/>
            <person name="Nusbaum C."/>
            <person name="Birren B."/>
        </authorList>
    </citation>
    <scope>NUCLEOTIDE SEQUENCE [LARGE SCALE GENOMIC DNA]</scope>
    <source>
        <strain evidence="5">R3-111a-1</strain>
    </source>
</reference>
<reference evidence="4" key="4">
    <citation type="journal article" date="2015" name="G3 (Bethesda)">
        <title>Genome sequences of three phytopathogenic species of the Magnaporthaceae family of fungi.</title>
        <authorList>
            <person name="Okagaki L.H."/>
            <person name="Nunes C.C."/>
            <person name="Sailsbery J."/>
            <person name="Clay B."/>
            <person name="Brown D."/>
            <person name="John T."/>
            <person name="Oh Y."/>
            <person name="Young N."/>
            <person name="Fitzgerald M."/>
            <person name="Haas B.J."/>
            <person name="Zeng Q."/>
            <person name="Young S."/>
            <person name="Adiconis X."/>
            <person name="Fan L."/>
            <person name="Levin J.Z."/>
            <person name="Mitchell T.K."/>
            <person name="Okubara P.A."/>
            <person name="Farman M.L."/>
            <person name="Kohn L.M."/>
            <person name="Birren B."/>
            <person name="Ma L.-J."/>
            <person name="Dean R.A."/>
        </authorList>
    </citation>
    <scope>NUCLEOTIDE SEQUENCE</scope>
    <source>
        <strain evidence="4">R3-111a-1</strain>
    </source>
</reference>
<reference evidence="3" key="2">
    <citation type="submission" date="2010-07" db="EMBL/GenBank/DDBJ databases">
        <authorList>
            <consortium name="The Broad Institute Genome Sequencing Platform"/>
            <consortium name="Broad Institute Genome Sequencing Center for Infectious Disease"/>
            <person name="Ma L.-J."/>
            <person name="Dead R."/>
            <person name="Young S."/>
            <person name="Zeng Q."/>
            <person name="Koehrsen M."/>
            <person name="Alvarado L."/>
            <person name="Berlin A."/>
            <person name="Chapman S.B."/>
            <person name="Chen Z."/>
            <person name="Freedman E."/>
            <person name="Gellesch M."/>
            <person name="Goldberg J."/>
            <person name="Griggs A."/>
            <person name="Gujja S."/>
            <person name="Heilman E.R."/>
            <person name="Heiman D."/>
            <person name="Hepburn T."/>
            <person name="Howarth C."/>
            <person name="Jen D."/>
            <person name="Larson L."/>
            <person name="Mehta T."/>
            <person name="Neiman D."/>
            <person name="Pearson M."/>
            <person name="Roberts A."/>
            <person name="Saif S."/>
            <person name="Shea T."/>
            <person name="Shenoy N."/>
            <person name="Sisk P."/>
            <person name="Stolte C."/>
            <person name="Sykes S."/>
            <person name="Walk T."/>
            <person name="White J."/>
            <person name="Yandava C."/>
            <person name="Haas B."/>
            <person name="Nusbaum C."/>
            <person name="Birren B."/>
        </authorList>
    </citation>
    <scope>NUCLEOTIDE SEQUENCE</scope>
    <source>
        <strain evidence="3">R3-111a-1</strain>
    </source>
</reference>
<dbReference type="AlphaFoldDB" id="J3NHQ8"/>
<accession>J3NHQ8</accession>
<feature type="compositionally biased region" description="Low complexity" evidence="1">
    <location>
        <begin position="201"/>
        <end position="214"/>
    </location>
</feature>
<dbReference type="VEuPathDB" id="FungiDB:GGTG_00795"/>
<dbReference type="SMART" id="SM00292">
    <property type="entry name" value="BRCT"/>
    <property type="match status" value="1"/>
</dbReference>
<dbReference type="EnsemblFungi" id="EJT80801">
    <property type="protein sequence ID" value="EJT80801"/>
    <property type="gene ID" value="GGTG_00795"/>
</dbReference>
<keyword evidence="5" id="KW-1185">Reference proteome</keyword>
<dbReference type="STRING" id="644352.J3NHQ8"/>
<feature type="region of interest" description="Disordered" evidence="1">
    <location>
        <begin position="63"/>
        <end position="84"/>
    </location>
</feature>
<feature type="compositionally biased region" description="Basic and acidic residues" evidence="1">
    <location>
        <begin position="1"/>
        <end position="11"/>
    </location>
</feature>
<reference evidence="4" key="5">
    <citation type="submission" date="2018-04" db="UniProtKB">
        <authorList>
            <consortium name="EnsemblFungi"/>
        </authorList>
    </citation>
    <scope>IDENTIFICATION</scope>
    <source>
        <strain evidence="4">R3-111a-1</strain>
    </source>
</reference>